<proteinExistence type="inferred from homology"/>
<comment type="function">
    <text evidence="13">Required for the insertion and/or proper folding and/or complex formation of integral membrane proteins into the membrane. Involved in integration of membrane proteins that insert both dependently and independently of the Sec translocase complex, as well as at least some lipoproteins. Aids folding of multispanning membrane proteins.</text>
</comment>
<evidence type="ECO:0000256" key="14">
    <source>
        <dbReference type="SAM" id="MobiDB-lite"/>
    </source>
</evidence>
<evidence type="ECO:0000256" key="10">
    <source>
        <dbReference type="ARBA" id="ARBA00023186"/>
    </source>
</evidence>
<feature type="domain" description="Membrane insertase YidC/Oxa/ALB C-terminal" evidence="15">
    <location>
        <begin position="379"/>
        <end position="582"/>
    </location>
</feature>
<dbReference type="Pfam" id="PF02096">
    <property type="entry name" value="60KD_IMP"/>
    <property type="match status" value="1"/>
</dbReference>
<feature type="transmembrane region" description="Helical" evidence="13">
    <location>
        <begin position="442"/>
        <end position="462"/>
    </location>
</feature>
<dbReference type="EMBL" id="JBHRXI010000012">
    <property type="protein sequence ID" value="MFC3614601.1"/>
    <property type="molecule type" value="Genomic_DNA"/>
</dbReference>
<evidence type="ECO:0000256" key="8">
    <source>
        <dbReference type="ARBA" id="ARBA00022989"/>
    </source>
</evidence>
<reference evidence="18" key="1">
    <citation type="journal article" date="2019" name="Int. J. Syst. Evol. Microbiol.">
        <title>The Global Catalogue of Microorganisms (GCM) 10K type strain sequencing project: providing services to taxonomists for standard genome sequencing and annotation.</title>
        <authorList>
            <consortium name="The Broad Institute Genomics Platform"/>
            <consortium name="The Broad Institute Genome Sequencing Center for Infectious Disease"/>
            <person name="Wu L."/>
            <person name="Ma J."/>
        </authorList>
    </citation>
    <scope>NUCLEOTIDE SEQUENCE [LARGE SCALE GENOMIC DNA]</scope>
    <source>
        <strain evidence="18">KCTC 42911</strain>
    </source>
</reference>
<dbReference type="CDD" id="cd20070">
    <property type="entry name" value="5TM_YidC_Alb3"/>
    <property type="match status" value="1"/>
</dbReference>
<dbReference type="InterPro" id="IPR028053">
    <property type="entry name" value="Membr_insert_YidC_N"/>
</dbReference>
<comment type="subunit">
    <text evidence="13">Interacts with the Sec translocase complex via SecD. Specifically interacts with transmembrane segments of nascent integral membrane proteins during membrane integration.</text>
</comment>
<keyword evidence="5 13" id="KW-1003">Cell membrane</keyword>
<evidence type="ECO:0000256" key="7">
    <source>
        <dbReference type="ARBA" id="ARBA00022927"/>
    </source>
</evidence>
<dbReference type="CDD" id="cd19961">
    <property type="entry name" value="EcYidC-like_peri"/>
    <property type="match status" value="1"/>
</dbReference>
<keyword evidence="7 13" id="KW-0653">Protein transport</keyword>
<dbReference type="InterPro" id="IPR047196">
    <property type="entry name" value="YidC_ALB_C"/>
</dbReference>
<evidence type="ECO:0000313" key="18">
    <source>
        <dbReference type="Proteomes" id="UP001595629"/>
    </source>
</evidence>
<dbReference type="RefSeq" id="WP_386735882.1">
    <property type="nucleotide sequence ID" value="NZ_JBHRXI010000012.1"/>
</dbReference>
<comment type="similarity">
    <text evidence="2 13">Belongs to the OXA1/ALB3/YidC family. Type 1 subfamily.</text>
</comment>
<feature type="region of interest" description="Disordered" evidence="14">
    <location>
        <begin position="32"/>
        <end position="72"/>
    </location>
</feature>
<sequence>MDDQNKNLILATALSFLVILVWFVLFPPPEQTPPAEQPAVTASEDGTAVAPSSAASSDASGQGVVTAEEQPEAPRVAIDTPRLSGSISLRGGRIDQLSLKDYEVSLEPDADIVELLSPVGTPSAYYALYGWAPGAGLSLEDVPGPNTNWRVEAGETLSPENPVTLSWTNDKNMTFRRVLSVDEDYMFTVTQSVENTSSAAASLAPYGILARHGIGEDADLPGLKEFFILHEGVVGMTDGTLAEIDYSDMRDFEIDPTERAQAEVFQVQENGWIGFTDHYWMTTLIPEPGSPFRAAAKYDDRRKIYQTETVLPTVTVEAGQSAEVTTRLFAGAKEWESIREYQRGGVLKFVDSIDWGWFFFLTKPIFWLLHELNLLIGNMGWAIIGLTLIIKAILFPLAFKSYVSMAKMKELQPQMEALKEKAGDDRQKMQQGMMELYKKEKVNPAAGCLPILLQIPIFFSLYKVIFVTLELRHAPWFGPFQDLSAPDPTSIFNLFGLLPWAAPEPESLMALIFIGILPLLLGISMWLQQKLNPAPTDPTQQMIFAWMPWVFMFMLGGFASGLVVYWIANNTITFTQQYLIMRSQGYTPDVFGNIKSGFKRTPKDSGK</sequence>
<dbReference type="NCBIfam" id="TIGR03593">
    <property type="entry name" value="yidC_nterm"/>
    <property type="match status" value="1"/>
</dbReference>
<feature type="transmembrane region" description="Helical" evidence="13">
    <location>
        <begin position="508"/>
        <end position="527"/>
    </location>
</feature>
<keyword evidence="4 13" id="KW-0813">Transport</keyword>
<dbReference type="Proteomes" id="UP001595629">
    <property type="component" value="Unassembled WGS sequence"/>
</dbReference>
<dbReference type="PRINTS" id="PR00701">
    <property type="entry name" value="60KDINNERMP"/>
</dbReference>
<dbReference type="Pfam" id="PF14849">
    <property type="entry name" value="YidC_periplas"/>
    <property type="match status" value="1"/>
</dbReference>
<keyword evidence="18" id="KW-1185">Reference proteome</keyword>
<keyword evidence="6 13" id="KW-0812">Transmembrane</keyword>
<comment type="caution">
    <text evidence="17">The sequence shown here is derived from an EMBL/GenBank/DDBJ whole genome shotgun (WGS) entry which is preliminary data.</text>
</comment>
<organism evidence="17 18">
    <name type="scientific">Lutimaribacter marinistellae</name>
    <dbReference type="NCBI Taxonomy" id="1820329"/>
    <lineage>
        <taxon>Bacteria</taxon>
        <taxon>Pseudomonadati</taxon>
        <taxon>Pseudomonadota</taxon>
        <taxon>Alphaproteobacteria</taxon>
        <taxon>Rhodobacterales</taxon>
        <taxon>Roseobacteraceae</taxon>
        <taxon>Lutimaribacter</taxon>
    </lineage>
</organism>
<evidence type="ECO:0000256" key="1">
    <source>
        <dbReference type="ARBA" id="ARBA00004429"/>
    </source>
</evidence>
<evidence type="ECO:0000256" key="12">
    <source>
        <dbReference type="ARBA" id="ARBA00033342"/>
    </source>
</evidence>
<dbReference type="InterPro" id="IPR001708">
    <property type="entry name" value="YidC/ALB3/OXA1/COX18"/>
</dbReference>
<dbReference type="NCBIfam" id="TIGR03592">
    <property type="entry name" value="yidC_oxa1_cterm"/>
    <property type="match status" value="1"/>
</dbReference>
<evidence type="ECO:0000256" key="11">
    <source>
        <dbReference type="ARBA" id="ARBA00033245"/>
    </source>
</evidence>
<feature type="transmembrane region" description="Helical" evidence="13">
    <location>
        <begin position="7"/>
        <end position="26"/>
    </location>
</feature>
<comment type="subcellular location">
    <subcellularLocation>
        <location evidence="1">Cell inner membrane</location>
        <topology evidence="1">Multi-pass membrane protein</topology>
    </subcellularLocation>
    <subcellularLocation>
        <location evidence="13">Cell membrane</location>
        <topology evidence="13">Multi-pass membrane protein</topology>
    </subcellularLocation>
</comment>
<evidence type="ECO:0000256" key="9">
    <source>
        <dbReference type="ARBA" id="ARBA00023136"/>
    </source>
</evidence>
<dbReference type="PANTHER" id="PTHR12428">
    <property type="entry name" value="OXA1"/>
    <property type="match status" value="1"/>
</dbReference>
<dbReference type="InterPro" id="IPR038221">
    <property type="entry name" value="YidC_periplasmic_sf"/>
</dbReference>
<evidence type="ECO:0000256" key="2">
    <source>
        <dbReference type="ARBA" id="ARBA00010527"/>
    </source>
</evidence>
<evidence type="ECO:0000256" key="5">
    <source>
        <dbReference type="ARBA" id="ARBA00022475"/>
    </source>
</evidence>
<protein>
    <recommendedName>
        <fullName evidence="3 13">Membrane protein insertase YidC</fullName>
    </recommendedName>
    <alternativeName>
        <fullName evidence="12 13">Foldase YidC</fullName>
    </alternativeName>
    <alternativeName>
        <fullName evidence="11 13">Membrane integrase YidC</fullName>
    </alternativeName>
    <alternativeName>
        <fullName evidence="13">Membrane protein YidC</fullName>
    </alternativeName>
</protein>
<evidence type="ECO:0000256" key="3">
    <source>
        <dbReference type="ARBA" id="ARBA00015325"/>
    </source>
</evidence>
<dbReference type="HAMAP" id="MF_01810">
    <property type="entry name" value="YidC_type1"/>
    <property type="match status" value="1"/>
</dbReference>
<dbReference type="InterPro" id="IPR028055">
    <property type="entry name" value="YidC/Oxa/ALB_C"/>
</dbReference>
<evidence type="ECO:0000259" key="15">
    <source>
        <dbReference type="Pfam" id="PF02096"/>
    </source>
</evidence>
<evidence type="ECO:0000256" key="6">
    <source>
        <dbReference type="ARBA" id="ARBA00022692"/>
    </source>
</evidence>
<evidence type="ECO:0000256" key="13">
    <source>
        <dbReference type="HAMAP-Rule" id="MF_01810"/>
    </source>
</evidence>
<dbReference type="PANTHER" id="PTHR12428:SF65">
    <property type="entry name" value="CYTOCHROME C OXIDASE ASSEMBLY PROTEIN COX18, MITOCHONDRIAL"/>
    <property type="match status" value="1"/>
</dbReference>
<keyword evidence="10 13" id="KW-0143">Chaperone</keyword>
<accession>A0ABV7TH09</accession>
<dbReference type="PRINTS" id="PR01900">
    <property type="entry name" value="YIDCPROTEIN"/>
</dbReference>
<gene>
    <name evidence="13 17" type="primary">yidC</name>
    <name evidence="17" type="ORF">ACFORG_12575</name>
</gene>
<evidence type="ECO:0000256" key="4">
    <source>
        <dbReference type="ARBA" id="ARBA00022448"/>
    </source>
</evidence>
<feature type="compositionally biased region" description="Low complexity" evidence="14">
    <location>
        <begin position="48"/>
        <end position="60"/>
    </location>
</feature>
<feature type="domain" description="Membrane insertase YidC N-terminal" evidence="16">
    <location>
        <begin position="75"/>
        <end position="368"/>
    </location>
</feature>
<dbReference type="Gene3D" id="2.70.98.90">
    <property type="match status" value="1"/>
</dbReference>
<keyword evidence="8 13" id="KW-1133">Transmembrane helix</keyword>
<dbReference type="NCBIfam" id="NF002353">
    <property type="entry name" value="PRK01318.1-4"/>
    <property type="match status" value="1"/>
</dbReference>
<feature type="transmembrane region" description="Helical" evidence="13">
    <location>
        <begin position="379"/>
        <end position="399"/>
    </location>
</feature>
<dbReference type="InterPro" id="IPR019998">
    <property type="entry name" value="Membr_insert_YidC"/>
</dbReference>
<keyword evidence="9 13" id="KW-0472">Membrane</keyword>
<name>A0ABV7TH09_9RHOB</name>
<feature type="transmembrane region" description="Helical" evidence="13">
    <location>
        <begin position="548"/>
        <end position="568"/>
    </location>
</feature>
<evidence type="ECO:0000313" key="17">
    <source>
        <dbReference type="EMBL" id="MFC3614601.1"/>
    </source>
</evidence>
<evidence type="ECO:0000259" key="16">
    <source>
        <dbReference type="Pfam" id="PF14849"/>
    </source>
</evidence>